<dbReference type="PANTHER" id="PTHR42879:SF2">
    <property type="entry name" value="3-OXOACYL-[ACYL-CARRIER-PROTEIN] REDUCTASE FABG"/>
    <property type="match status" value="1"/>
</dbReference>
<accession>A0A4Y8IR46</accession>
<dbReference type="NCBIfam" id="NF047420">
    <property type="entry name" value="EF_P_mod_YmfI"/>
    <property type="match status" value="1"/>
</dbReference>
<sequence>MSQILIIGASGEIGQAIVRELSQFSHQFILHYHQNNKAINELASDLNEDQLLMTIRADLTEPKDIDSLMMSIPFSIDIIIFAQGQAHYGMFKETTASQIDDLYQTHVKSTMLITKHFLPQMIRKQSGNIIVVTSIWGEVGASYEVAYSTMKGAQISFVKALAKEVGNSGIKVNAVSPGLINTKMNLEIEASELDKFEKTIPLQRKGKVKDVANTVKFLCSKDSSYIHGQIIKINGGML</sequence>
<proteinExistence type="inferred from homology"/>
<dbReference type="SUPFAM" id="SSF51735">
    <property type="entry name" value="NAD(P)-binding Rossmann-fold domains"/>
    <property type="match status" value="1"/>
</dbReference>
<protein>
    <submittedName>
        <fullName evidence="2">SDR family oxidoreductase</fullName>
    </submittedName>
</protein>
<dbReference type="InterPro" id="IPR002347">
    <property type="entry name" value="SDR_fam"/>
</dbReference>
<dbReference type="RefSeq" id="WP_134339221.1">
    <property type="nucleotide sequence ID" value="NZ_SOPW01000004.1"/>
</dbReference>
<evidence type="ECO:0000256" key="1">
    <source>
        <dbReference type="ARBA" id="ARBA00006484"/>
    </source>
</evidence>
<gene>
    <name evidence="2" type="ORF">E3U55_04850</name>
</gene>
<dbReference type="InterPro" id="IPR050259">
    <property type="entry name" value="SDR"/>
</dbReference>
<dbReference type="PRINTS" id="PR00081">
    <property type="entry name" value="GDHRDH"/>
</dbReference>
<comment type="caution">
    <text evidence="2">The sequence shown here is derived from an EMBL/GenBank/DDBJ whole genome shotgun (WGS) entry which is preliminary data.</text>
</comment>
<keyword evidence="3" id="KW-1185">Reference proteome</keyword>
<dbReference type="PANTHER" id="PTHR42879">
    <property type="entry name" value="3-OXOACYL-(ACYL-CARRIER-PROTEIN) REDUCTASE"/>
    <property type="match status" value="1"/>
</dbReference>
<organism evidence="2 3">
    <name type="scientific">Filobacillus milosensis</name>
    <dbReference type="NCBI Taxonomy" id="94137"/>
    <lineage>
        <taxon>Bacteria</taxon>
        <taxon>Bacillati</taxon>
        <taxon>Bacillota</taxon>
        <taxon>Bacilli</taxon>
        <taxon>Bacillales</taxon>
        <taxon>Bacillaceae</taxon>
        <taxon>Filobacillus</taxon>
    </lineage>
</organism>
<dbReference type="InterPro" id="IPR036291">
    <property type="entry name" value="NAD(P)-bd_dom_sf"/>
</dbReference>
<dbReference type="CDD" id="cd05233">
    <property type="entry name" value="SDR_c"/>
    <property type="match status" value="1"/>
</dbReference>
<comment type="similarity">
    <text evidence="1">Belongs to the short-chain dehydrogenases/reductases (SDR) family.</text>
</comment>
<name>A0A4Y8IR46_9BACI</name>
<reference evidence="2 3" key="1">
    <citation type="submission" date="2019-03" db="EMBL/GenBank/DDBJ databases">
        <authorList>
            <person name="He R.-H."/>
        </authorList>
    </citation>
    <scope>NUCLEOTIDE SEQUENCE [LARGE SCALE GENOMIC DNA]</scope>
    <source>
        <strain evidence="3">SH 714</strain>
    </source>
</reference>
<dbReference type="OrthoDB" id="9803333at2"/>
<dbReference type="Pfam" id="PF13561">
    <property type="entry name" value="adh_short_C2"/>
    <property type="match status" value="1"/>
</dbReference>
<evidence type="ECO:0000313" key="3">
    <source>
        <dbReference type="Proteomes" id="UP000297975"/>
    </source>
</evidence>
<evidence type="ECO:0000313" key="2">
    <source>
        <dbReference type="EMBL" id="TFB23148.1"/>
    </source>
</evidence>
<dbReference type="AlphaFoldDB" id="A0A4Y8IR46"/>
<dbReference type="Proteomes" id="UP000297975">
    <property type="component" value="Unassembled WGS sequence"/>
</dbReference>
<dbReference type="EMBL" id="SOPW01000004">
    <property type="protein sequence ID" value="TFB23148.1"/>
    <property type="molecule type" value="Genomic_DNA"/>
</dbReference>
<dbReference type="Gene3D" id="3.40.50.720">
    <property type="entry name" value="NAD(P)-binding Rossmann-like Domain"/>
    <property type="match status" value="1"/>
</dbReference>